<dbReference type="InterPro" id="IPR020472">
    <property type="entry name" value="WD40_PAC1"/>
</dbReference>
<dbReference type="PROSITE" id="PS50294">
    <property type="entry name" value="WD_REPEATS_REGION"/>
    <property type="match status" value="2"/>
</dbReference>
<keyword evidence="4" id="KW-0812">Transmembrane</keyword>
<dbReference type="Gene3D" id="2.130.10.10">
    <property type="entry name" value="YVTN repeat-like/Quinoprotein amine dehydrogenase"/>
    <property type="match status" value="2"/>
</dbReference>
<dbReference type="PROSITE" id="PS50082">
    <property type="entry name" value="WD_REPEATS_2"/>
    <property type="match status" value="3"/>
</dbReference>
<evidence type="ECO:0000313" key="5">
    <source>
        <dbReference type="EMBL" id="UYV66207.1"/>
    </source>
</evidence>
<sequence length="304" mass="33075">MGGTSSSQLDQHNGHEGGINCLAVSADGSLLLTGGEDCTAKVWAARTTPLQPLRTLRGHTAYLTCCALHEQFALTGAADNTVRKWALGSARCLQVFEGHSARVARLLCTGDFVFSTAHDRTARVWLFTPRQGETPAFRVFQSIINAGRILLNGALLPYVIMNGKCRYLHGRMFQGHTKAVIPAVFVPAADNPLVGRSVHEADVLLTGSADHTARAWAFRSGTCLHEFKGHSAAVNALAVDPRDPSSVLFTGGADGLIKCWDIRTGHCLRDFTGHKGAVMCLLVTPFFLYLFLFSFFHYLFQVKN</sequence>
<feature type="repeat" description="WD" evidence="3">
    <location>
        <begin position="56"/>
        <end position="95"/>
    </location>
</feature>
<dbReference type="CDD" id="cd00200">
    <property type="entry name" value="WD40"/>
    <property type="match status" value="1"/>
</dbReference>
<dbReference type="PANTHER" id="PTHR44489:SF11">
    <property type="entry name" value="WD REPEAT DOMAIN 86"/>
    <property type="match status" value="1"/>
</dbReference>
<feature type="repeat" description="WD" evidence="3">
    <location>
        <begin position="227"/>
        <end position="270"/>
    </location>
</feature>
<feature type="transmembrane region" description="Helical" evidence="4">
    <location>
        <begin position="276"/>
        <end position="300"/>
    </location>
</feature>
<organism evidence="5 6">
    <name type="scientific">Cordylochernes scorpioides</name>
    <dbReference type="NCBI Taxonomy" id="51811"/>
    <lineage>
        <taxon>Eukaryota</taxon>
        <taxon>Metazoa</taxon>
        <taxon>Ecdysozoa</taxon>
        <taxon>Arthropoda</taxon>
        <taxon>Chelicerata</taxon>
        <taxon>Arachnida</taxon>
        <taxon>Pseudoscorpiones</taxon>
        <taxon>Cheliferoidea</taxon>
        <taxon>Chernetidae</taxon>
        <taxon>Cordylochernes</taxon>
    </lineage>
</organism>
<dbReference type="PRINTS" id="PR00320">
    <property type="entry name" value="GPROTEINBRPT"/>
</dbReference>
<evidence type="ECO:0000256" key="2">
    <source>
        <dbReference type="ARBA" id="ARBA00022737"/>
    </source>
</evidence>
<evidence type="ECO:0000256" key="1">
    <source>
        <dbReference type="ARBA" id="ARBA00022574"/>
    </source>
</evidence>
<dbReference type="SMART" id="SM00320">
    <property type="entry name" value="WD40"/>
    <property type="match status" value="5"/>
</dbReference>
<dbReference type="Proteomes" id="UP001235939">
    <property type="component" value="Chromosome 04"/>
</dbReference>
<keyword evidence="4" id="KW-1133">Transmembrane helix</keyword>
<gene>
    <name evidence="5" type="ORF">LAZ67_4000755</name>
</gene>
<dbReference type="InterPro" id="IPR044715">
    <property type="entry name" value="WDR86-like"/>
</dbReference>
<dbReference type="PANTHER" id="PTHR44489">
    <property type="match status" value="1"/>
</dbReference>
<dbReference type="Pfam" id="PF00400">
    <property type="entry name" value="WD40"/>
    <property type="match status" value="4"/>
</dbReference>
<name>A0ABY6KBH3_9ARAC</name>
<proteinExistence type="predicted"/>
<protein>
    <submittedName>
        <fullName evidence="5">WDR86</fullName>
    </submittedName>
</protein>
<keyword evidence="6" id="KW-1185">Reference proteome</keyword>
<accession>A0ABY6KBH3</accession>
<evidence type="ECO:0000256" key="4">
    <source>
        <dbReference type="SAM" id="Phobius"/>
    </source>
</evidence>
<feature type="repeat" description="WD" evidence="3">
    <location>
        <begin position="12"/>
        <end position="43"/>
    </location>
</feature>
<keyword evidence="2" id="KW-0677">Repeat</keyword>
<evidence type="ECO:0000313" key="6">
    <source>
        <dbReference type="Proteomes" id="UP001235939"/>
    </source>
</evidence>
<dbReference type="InterPro" id="IPR036322">
    <property type="entry name" value="WD40_repeat_dom_sf"/>
</dbReference>
<dbReference type="SUPFAM" id="SSF50978">
    <property type="entry name" value="WD40 repeat-like"/>
    <property type="match status" value="1"/>
</dbReference>
<dbReference type="InterPro" id="IPR001680">
    <property type="entry name" value="WD40_rpt"/>
</dbReference>
<dbReference type="EMBL" id="CP092866">
    <property type="protein sequence ID" value="UYV66207.1"/>
    <property type="molecule type" value="Genomic_DNA"/>
</dbReference>
<evidence type="ECO:0000256" key="3">
    <source>
        <dbReference type="PROSITE-ProRule" id="PRU00221"/>
    </source>
</evidence>
<keyword evidence="4" id="KW-0472">Membrane</keyword>
<keyword evidence="1 3" id="KW-0853">WD repeat</keyword>
<reference evidence="5 6" key="1">
    <citation type="submission" date="2022-01" db="EMBL/GenBank/DDBJ databases">
        <title>A chromosomal length assembly of Cordylochernes scorpioides.</title>
        <authorList>
            <person name="Zeh D."/>
            <person name="Zeh J."/>
        </authorList>
    </citation>
    <scope>NUCLEOTIDE SEQUENCE [LARGE SCALE GENOMIC DNA]</scope>
    <source>
        <strain evidence="5">IN4F17</strain>
        <tissue evidence="5">Whole Body</tissue>
    </source>
</reference>
<dbReference type="InterPro" id="IPR015943">
    <property type="entry name" value="WD40/YVTN_repeat-like_dom_sf"/>
</dbReference>